<protein>
    <recommendedName>
        <fullName evidence="2">RRM domain-containing protein</fullName>
    </recommendedName>
</protein>
<dbReference type="InterPro" id="IPR007201">
    <property type="entry name" value="Mei2-like_Rrm_C"/>
</dbReference>
<gene>
    <name evidence="3" type="ORF">NSCI0253_LOCUS5997</name>
</gene>
<name>A0A7S0ZSY9_NOCSC</name>
<dbReference type="GO" id="GO:0003723">
    <property type="term" value="F:RNA binding"/>
    <property type="evidence" value="ECO:0007669"/>
    <property type="project" value="UniProtKB-UniRule"/>
</dbReference>
<dbReference type="PROSITE" id="PS50102">
    <property type="entry name" value="RRM"/>
    <property type="match status" value="1"/>
</dbReference>
<dbReference type="Gene3D" id="3.30.70.330">
    <property type="match status" value="1"/>
</dbReference>
<accession>A0A7S0ZSY9</accession>
<dbReference type="InterPro" id="IPR035979">
    <property type="entry name" value="RBD_domain_sf"/>
</dbReference>
<dbReference type="AlphaFoldDB" id="A0A7S0ZSY9"/>
<evidence type="ECO:0000256" key="1">
    <source>
        <dbReference type="PROSITE-ProRule" id="PRU00176"/>
    </source>
</evidence>
<dbReference type="InterPro" id="IPR012677">
    <property type="entry name" value="Nucleotide-bd_a/b_plait_sf"/>
</dbReference>
<proteinExistence type="predicted"/>
<dbReference type="InterPro" id="IPR000504">
    <property type="entry name" value="RRM_dom"/>
</dbReference>
<dbReference type="InterPro" id="IPR029045">
    <property type="entry name" value="ClpP/crotonase-like_dom_sf"/>
</dbReference>
<dbReference type="EMBL" id="HBFQ01008554">
    <property type="protein sequence ID" value="CAD8831650.1"/>
    <property type="molecule type" value="Transcribed_RNA"/>
</dbReference>
<keyword evidence="1" id="KW-0694">RNA-binding</keyword>
<dbReference type="Pfam" id="PF04059">
    <property type="entry name" value="RRM_2"/>
    <property type="match status" value="1"/>
</dbReference>
<organism evidence="3">
    <name type="scientific">Noctiluca scintillans</name>
    <name type="common">Sea sparkle</name>
    <name type="synonym">Red tide dinoflagellate</name>
    <dbReference type="NCBI Taxonomy" id="2966"/>
    <lineage>
        <taxon>Eukaryota</taxon>
        <taxon>Sar</taxon>
        <taxon>Alveolata</taxon>
        <taxon>Dinophyceae</taxon>
        <taxon>Noctilucales</taxon>
        <taxon>Noctilucaceae</taxon>
        <taxon>Noctiluca</taxon>
    </lineage>
</organism>
<sequence length="403" mass="43958">MTVSLDVQGRCANIVVDARTPCHGPCFEPVIQGCTWSASVHVVFMWIKGTRSPSSAHDGTLGCSQKLALDSLLCCLDRLQQPIVGFCDHWVHPLCVHLLAACDLVISTRGALFQVESMNMGANRAFKVGLVSSLVEDERALLSAHERLSEQMGRCSWPILKLAKNMLRNTRSSLLDISFDADKAAPRSFQTVSADSEPAQVHLVVPPPGLSLPDQGDVRTGAGEADAAQSLLGLVAHCAEHGGNDDSKVPSVRRGPLKKKDLVSEYSGHQGPITTLMVQNIPCRITQEQLIDVIVDLGFGEKYDFLYLPTCSRSSMTGRSNLGYGFINFSEPEDAASFSRVFTNYLFEGTRSKKVSTVKPAHIQGLANNIDHFSRLRDENLSHGLVLRAELGRDTRNPSHPNN</sequence>
<dbReference type="SUPFAM" id="SSF54928">
    <property type="entry name" value="RNA-binding domain, RBD"/>
    <property type="match status" value="1"/>
</dbReference>
<evidence type="ECO:0000313" key="3">
    <source>
        <dbReference type="EMBL" id="CAD8831650.1"/>
    </source>
</evidence>
<evidence type="ECO:0000259" key="2">
    <source>
        <dbReference type="PROSITE" id="PS50102"/>
    </source>
</evidence>
<dbReference type="SUPFAM" id="SSF52096">
    <property type="entry name" value="ClpP/crotonase"/>
    <property type="match status" value="1"/>
</dbReference>
<reference evidence="3" key="1">
    <citation type="submission" date="2021-01" db="EMBL/GenBank/DDBJ databases">
        <authorList>
            <person name="Corre E."/>
            <person name="Pelletier E."/>
            <person name="Niang G."/>
            <person name="Scheremetjew M."/>
            <person name="Finn R."/>
            <person name="Kale V."/>
            <person name="Holt S."/>
            <person name="Cochrane G."/>
            <person name="Meng A."/>
            <person name="Brown T."/>
            <person name="Cohen L."/>
        </authorList>
    </citation>
    <scope>NUCLEOTIDE SEQUENCE</scope>
</reference>
<feature type="domain" description="RRM" evidence="2">
    <location>
        <begin position="274"/>
        <end position="360"/>
    </location>
</feature>